<dbReference type="AlphaFoldDB" id="A0ABD1NZK6"/>
<evidence type="ECO:0000313" key="1">
    <source>
        <dbReference type="EMBL" id="KAL2457048.1"/>
    </source>
</evidence>
<accession>A0ABD1NZK6</accession>
<organism evidence="1 2">
    <name type="scientific">Forsythia ovata</name>
    <dbReference type="NCBI Taxonomy" id="205694"/>
    <lineage>
        <taxon>Eukaryota</taxon>
        <taxon>Viridiplantae</taxon>
        <taxon>Streptophyta</taxon>
        <taxon>Embryophyta</taxon>
        <taxon>Tracheophyta</taxon>
        <taxon>Spermatophyta</taxon>
        <taxon>Magnoliopsida</taxon>
        <taxon>eudicotyledons</taxon>
        <taxon>Gunneridae</taxon>
        <taxon>Pentapetalae</taxon>
        <taxon>asterids</taxon>
        <taxon>lamiids</taxon>
        <taxon>Lamiales</taxon>
        <taxon>Oleaceae</taxon>
        <taxon>Forsythieae</taxon>
        <taxon>Forsythia</taxon>
    </lineage>
</organism>
<evidence type="ECO:0000313" key="2">
    <source>
        <dbReference type="Proteomes" id="UP001604277"/>
    </source>
</evidence>
<proteinExistence type="predicted"/>
<dbReference type="EMBL" id="JBFOLJ010000045">
    <property type="protein sequence ID" value="KAL2457048.1"/>
    <property type="molecule type" value="Genomic_DNA"/>
</dbReference>
<sequence>MEVAGFTSLASVPYFWDPLLGAWLTTSDMFYARRCGTLFRPLPPGETHGNSSGKKRPIDGHIQLLTTHHLYVDVQCKGRPLLVAIIGWRAIDRILSSYRMNPGRRPYRRKRVG</sequence>
<keyword evidence="2" id="KW-1185">Reference proteome</keyword>
<reference evidence="2" key="1">
    <citation type="submission" date="2024-07" db="EMBL/GenBank/DDBJ databases">
        <title>Two chromosome-level genome assemblies of Korean endemic species Abeliophyllum distichum and Forsythia ovata (Oleaceae).</title>
        <authorList>
            <person name="Jang H."/>
        </authorList>
    </citation>
    <scope>NUCLEOTIDE SEQUENCE [LARGE SCALE GENOMIC DNA]</scope>
</reference>
<gene>
    <name evidence="1" type="ORF">Fot_56459</name>
</gene>
<comment type="caution">
    <text evidence="1">The sequence shown here is derived from an EMBL/GenBank/DDBJ whole genome shotgun (WGS) entry which is preliminary data.</text>
</comment>
<dbReference type="Proteomes" id="UP001604277">
    <property type="component" value="Unassembled WGS sequence"/>
</dbReference>
<name>A0ABD1NZK6_9LAMI</name>
<protein>
    <submittedName>
        <fullName evidence="1">Uncharacterized protein</fullName>
    </submittedName>
</protein>